<dbReference type="EMBL" id="CADEBD010000334">
    <property type="protein sequence ID" value="CAB3246890.1"/>
    <property type="molecule type" value="Genomic_DNA"/>
</dbReference>
<proteinExistence type="inferred from homology"/>
<dbReference type="OrthoDB" id="7412771at2759"/>
<dbReference type="PANTHER" id="PTHR21338:SF0">
    <property type="entry name" value="LARGE RIBOSOMAL SUBUNIT PROTEIN ML41"/>
    <property type="match status" value="1"/>
</dbReference>
<dbReference type="GO" id="GO:0003735">
    <property type="term" value="F:structural constituent of ribosome"/>
    <property type="evidence" value="ECO:0007669"/>
    <property type="project" value="InterPro"/>
</dbReference>
<evidence type="ECO:0000313" key="8">
    <source>
        <dbReference type="EMBL" id="CAB3246890.1"/>
    </source>
</evidence>
<dbReference type="Pfam" id="PF09809">
    <property type="entry name" value="MRP-L27"/>
    <property type="match status" value="1"/>
</dbReference>
<evidence type="ECO:0000256" key="7">
    <source>
        <dbReference type="SAM" id="MobiDB-lite"/>
    </source>
</evidence>
<keyword evidence="5" id="KW-0496">Mitochondrion</keyword>
<dbReference type="Proteomes" id="UP000494256">
    <property type="component" value="Unassembled WGS sequence"/>
</dbReference>
<evidence type="ECO:0000256" key="6">
    <source>
        <dbReference type="ARBA" id="ARBA00023274"/>
    </source>
</evidence>
<keyword evidence="3" id="KW-0809">Transit peptide</keyword>
<feature type="region of interest" description="Disordered" evidence="7">
    <location>
        <begin position="128"/>
        <end position="162"/>
    </location>
</feature>
<dbReference type="GO" id="GO:0005762">
    <property type="term" value="C:mitochondrial large ribosomal subunit"/>
    <property type="evidence" value="ECO:0007669"/>
    <property type="project" value="InterPro"/>
</dbReference>
<dbReference type="GO" id="GO:0006412">
    <property type="term" value="P:translation"/>
    <property type="evidence" value="ECO:0007669"/>
    <property type="project" value="TreeGrafter"/>
</dbReference>
<accession>A0A8S1AKG2</accession>
<dbReference type="AlphaFoldDB" id="A0A8S1AKG2"/>
<evidence type="ECO:0000313" key="9">
    <source>
        <dbReference type="Proteomes" id="UP000494256"/>
    </source>
</evidence>
<keyword evidence="4" id="KW-0689">Ribosomal protein</keyword>
<evidence type="ECO:0000256" key="4">
    <source>
        <dbReference type="ARBA" id="ARBA00022980"/>
    </source>
</evidence>
<name>A0A8S1AKG2_ARCPL</name>
<organism evidence="8 9">
    <name type="scientific">Arctia plantaginis</name>
    <name type="common">Wood tiger moth</name>
    <name type="synonym">Phalaena plantaginis</name>
    <dbReference type="NCBI Taxonomy" id="874455"/>
    <lineage>
        <taxon>Eukaryota</taxon>
        <taxon>Metazoa</taxon>
        <taxon>Ecdysozoa</taxon>
        <taxon>Arthropoda</taxon>
        <taxon>Hexapoda</taxon>
        <taxon>Insecta</taxon>
        <taxon>Pterygota</taxon>
        <taxon>Neoptera</taxon>
        <taxon>Endopterygota</taxon>
        <taxon>Lepidoptera</taxon>
        <taxon>Glossata</taxon>
        <taxon>Ditrysia</taxon>
        <taxon>Noctuoidea</taxon>
        <taxon>Erebidae</taxon>
        <taxon>Arctiinae</taxon>
        <taxon>Arctia</taxon>
    </lineage>
</organism>
<comment type="subcellular location">
    <subcellularLocation>
        <location evidence="1">Mitochondrion</location>
    </subcellularLocation>
</comment>
<dbReference type="InterPro" id="IPR019189">
    <property type="entry name" value="Ribosomal_mL41"/>
</dbReference>
<evidence type="ECO:0000256" key="3">
    <source>
        <dbReference type="ARBA" id="ARBA00022946"/>
    </source>
</evidence>
<evidence type="ECO:0008006" key="10">
    <source>
        <dbReference type="Google" id="ProtNLM"/>
    </source>
</evidence>
<feature type="compositionally biased region" description="Basic and acidic residues" evidence="7">
    <location>
        <begin position="142"/>
        <end position="152"/>
    </location>
</feature>
<evidence type="ECO:0000256" key="1">
    <source>
        <dbReference type="ARBA" id="ARBA00004173"/>
    </source>
</evidence>
<sequence length="162" mass="18727">MSKINSLINYISKRSISITAPREGKRNFRKFVIANKRGSRLHKQQQMTENRQLPMDKLGVRDTGYYVKGRLVTVPEMIPDIIVPDLKDFDLKPYVSYRTEDINQSEFTPEQLFDAVYSKKIVTDFKQGKLDSEGNPLEPSEEEKLQPDEAVKRAKRTGSDIF</sequence>
<comment type="caution">
    <text evidence="8">The sequence shown here is derived from an EMBL/GenBank/DDBJ whole genome shotgun (WGS) entry which is preliminary data.</text>
</comment>
<evidence type="ECO:0000256" key="2">
    <source>
        <dbReference type="ARBA" id="ARBA00010152"/>
    </source>
</evidence>
<evidence type="ECO:0000256" key="5">
    <source>
        <dbReference type="ARBA" id="ARBA00023128"/>
    </source>
</evidence>
<protein>
    <recommendedName>
        <fullName evidence="10">39S ribosomal protein L41, mitochondrial</fullName>
    </recommendedName>
</protein>
<gene>
    <name evidence="8" type="ORF">APLA_LOCUS11680</name>
</gene>
<reference evidence="8 9" key="1">
    <citation type="submission" date="2020-04" db="EMBL/GenBank/DDBJ databases">
        <authorList>
            <person name="Wallbank WR R."/>
            <person name="Pardo Diaz C."/>
            <person name="Kozak K."/>
            <person name="Martin S."/>
            <person name="Jiggins C."/>
            <person name="Moest M."/>
            <person name="Warren A I."/>
            <person name="Byers J.R.P. K."/>
            <person name="Montejo-Kovacevich G."/>
            <person name="Yen C E."/>
        </authorList>
    </citation>
    <scope>NUCLEOTIDE SEQUENCE [LARGE SCALE GENOMIC DNA]</scope>
</reference>
<dbReference type="PANTHER" id="PTHR21338">
    <property type="entry name" value="MITOCHONDRIAL RIBOSOMAL PROTEIN L41"/>
    <property type="match status" value="1"/>
</dbReference>
<keyword evidence="6" id="KW-0687">Ribonucleoprotein</keyword>
<comment type="similarity">
    <text evidence="2">Belongs to the mitochondrion-specific ribosomal protein mL41 family.</text>
</comment>